<dbReference type="Pfam" id="PF03453">
    <property type="entry name" value="MoeA_N"/>
    <property type="match status" value="1"/>
</dbReference>
<dbReference type="PANTHER" id="PTHR10192">
    <property type="entry name" value="MOLYBDOPTERIN BIOSYNTHESIS PROTEIN"/>
    <property type="match status" value="1"/>
</dbReference>
<dbReference type="GO" id="GO:0061599">
    <property type="term" value="F:molybdopterin molybdotransferase activity"/>
    <property type="evidence" value="ECO:0007669"/>
    <property type="project" value="TreeGrafter"/>
</dbReference>
<dbReference type="GO" id="GO:0006777">
    <property type="term" value="P:Mo-molybdopterin cofactor biosynthetic process"/>
    <property type="evidence" value="ECO:0007669"/>
    <property type="project" value="TreeGrafter"/>
</dbReference>
<protein>
    <recommendedName>
        <fullName evidence="1">MoaB/Mog domain-containing protein</fullName>
    </recommendedName>
</protein>
<comment type="caution">
    <text evidence="2">The sequence shown here is derived from an EMBL/GenBank/DDBJ whole genome shotgun (WGS) entry which is preliminary data.</text>
</comment>
<name>A0A0F9X2D2_9ZZZZ</name>
<dbReference type="InterPro" id="IPR005110">
    <property type="entry name" value="MoeA_linker/N"/>
</dbReference>
<dbReference type="SUPFAM" id="SSF53218">
    <property type="entry name" value="Molybdenum cofactor biosynthesis proteins"/>
    <property type="match status" value="1"/>
</dbReference>
<dbReference type="Gene3D" id="3.90.105.10">
    <property type="entry name" value="Molybdopterin biosynthesis moea protein, domain 2"/>
    <property type="match status" value="1"/>
</dbReference>
<dbReference type="InterPro" id="IPR038987">
    <property type="entry name" value="MoeA-like"/>
</dbReference>
<dbReference type="Gene3D" id="2.170.190.11">
    <property type="entry name" value="Molybdopterin biosynthesis moea protein, domain 3"/>
    <property type="match status" value="1"/>
</dbReference>
<accession>A0A0F9X2D2</accession>
<dbReference type="InterPro" id="IPR036425">
    <property type="entry name" value="MoaB/Mog-like_dom_sf"/>
</dbReference>
<organism evidence="2">
    <name type="scientific">marine sediment metagenome</name>
    <dbReference type="NCBI Taxonomy" id="412755"/>
    <lineage>
        <taxon>unclassified sequences</taxon>
        <taxon>metagenomes</taxon>
        <taxon>ecological metagenomes</taxon>
    </lineage>
</organism>
<feature type="domain" description="MoaB/Mog" evidence="1">
    <location>
        <begin position="161"/>
        <end position="294"/>
    </location>
</feature>
<dbReference type="Pfam" id="PF00994">
    <property type="entry name" value="MoCF_biosynth"/>
    <property type="match status" value="1"/>
</dbReference>
<sequence length="375" mass="38489">MTALQETSGTLAAFDAVHDWLLHGLAPVAPVDLRLDAALGAIAAEPAPAVHACPSRDEAAVDGWALTARDLIGASSFAPAVPAVPPVWVEVGDILPDGCDCVVDAQGVEAQGPLVQVLTEAIPGQGVRRAGEDIAVGQLPAIPGRRISAFDILCARRGGLAHLPVRRPRLRLIDLDSVNAARLTADFAEMRAGSAGADVARVSCKRDVASIANGILEETADLIVLVGGTGAGRNDQTAAAIAQAGERFAHGIALQPGRTAAFGRVGHIPVIALPGQPDQALAVWLALVEPILRALTGSGPRDPVSMPLARKISSGIGVTEIVLLKQTERAWTPLSVGALPPAQLVSADAWCLIPAMSEGHAAGTPVAGFSLHEEP</sequence>
<dbReference type="InterPro" id="IPR036135">
    <property type="entry name" value="MoeA_linker/N_sf"/>
</dbReference>
<dbReference type="InterPro" id="IPR001453">
    <property type="entry name" value="MoaB/Mog_dom"/>
</dbReference>
<dbReference type="EMBL" id="LAZR01000090">
    <property type="protein sequence ID" value="KKN92951.1"/>
    <property type="molecule type" value="Genomic_DNA"/>
</dbReference>
<gene>
    <name evidence="2" type="ORF">LCGC14_0202500</name>
</gene>
<dbReference type="SUPFAM" id="SSF63882">
    <property type="entry name" value="MoeA N-terminal region -like"/>
    <property type="match status" value="1"/>
</dbReference>
<evidence type="ECO:0000313" key="2">
    <source>
        <dbReference type="EMBL" id="KKN92951.1"/>
    </source>
</evidence>
<dbReference type="GO" id="GO:0005829">
    <property type="term" value="C:cytosol"/>
    <property type="evidence" value="ECO:0007669"/>
    <property type="project" value="TreeGrafter"/>
</dbReference>
<reference evidence="2" key="1">
    <citation type="journal article" date="2015" name="Nature">
        <title>Complex archaea that bridge the gap between prokaryotes and eukaryotes.</title>
        <authorList>
            <person name="Spang A."/>
            <person name="Saw J.H."/>
            <person name="Jorgensen S.L."/>
            <person name="Zaremba-Niedzwiedzka K."/>
            <person name="Martijn J."/>
            <person name="Lind A.E."/>
            <person name="van Eijk R."/>
            <person name="Schleper C."/>
            <person name="Guy L."/>
            <person name="Ettema T.J."/>
        </authorList>
    </citation>
    <scope>NUCLEOTIDE SEQUENCE</scope>
</reference>
<dbReference type="AlphaFoldDB" id="A0A0F9X2D2"/>
<evidence type="ECO:0000259" key="1">
    <source>
        <dbReference type="SMART" id="SM00852"/>
    </source>
</evidence>
<proteinExistence type="predicted"/>
<dbReference type="Gene3D" id="3.40.980.10">
    <property type="entry name" value="MoaB/Mog-like domain"/>
    <property type="match status" value="1"/>
</dbReference>
<dbReference type="SMART" id="SM00852">
    <property type="entry name" value="MoCF_biosynth"/>
    <property type="match status" value="1"/>
</dbReference>
<dbReference type="PANTHER" id="PTHR10192:SF5">
    <property type="entry name" value="GEPHYRIN"/>
    <property type="match status" value="1"/>
</dbReference>